<dbReference type="PROSITE" id="PS01129">
    <property type="entry name" value="PSI_RLU"/>
    <property type="match status" value="1"/>
</dbReference>
<dbReference type="PANTHER" id="PTHR21600">
    <property type="entry name" value="MITOCHONDRIAL RNA PSEUDOURIDINE SYNTHASE"/>
    <property type="match status" value="1"/>
</dbReference>
<sequence length="186" mass="21459">MDQVKKWIQTEFHKPGKVFLGLIHRLDRNVSGVVLFARTSKGASRLSKQFREKTTQKIYRVIVEGKPNPKQTTLSHHLRKEKSLKSTVFQRPGKDTQHAKLEYKTLENYPDSSLLEVKLYTGRFHQIRAQLAFIGHPISGDKKYGAATTLPDKQIALYAHRLIFEHPVSKEEVCVESPPPTYWPIR</sequence>
<protein>
    <recommendedName>
        <fullName evidence="1">Pseudouridine synthase RsuA/RluA-like domain-containing protein</fullName>
    </recommendedName>
</protein>
<dbReference type="Pfam" id="PF00849">
    <property type="entry name" value="PseudoU_synth_2"/>
    <property type="match status" value="1"/>
</dbReference>
<accession>A0A381NYL6</accession>
<evidence type="ECO:0000259" key="1">
    <source>
        <dbReference type="Pfam" id="PF00849"/>
    </source>
</evidence>
<dbReference type="AlphaFoldDB" id="A0A381NYL6"/>
<feature type="domain" description="Pseudouridine synthase RsuA/RluA-like" evidence="1">
    <location>
        <begin position="14"/>
        <end position="132"/>
    </location>
</feature>
<dbReference type="EMBL" id="UINC01000680">
    <property type="protein sequence ID" value="SUZ59467.1"/>
    <property type="molecule type" value="Genomic_DNA"/>
</dbReference>
<dbReference type="Gene3D" id="3.30.2350.10">
    <property type="entry name" value="Pseudouridine synthase"/>
    <property type="match status" value="1"/>
</dbReference>
<dbReference type="GO" id="GO:0009982">
    <property type="term" value="F:pseudouridine synthase activity"/>
    <property type="evidence" value="ECO:0007669"/>
    <property type="project" value="InterPro"/>
</dbReference>
<evidence type="ECO:0000313" key="2">
    <source>
        <dbReference type="EMBL" id="SUZ59467.1"/>
    </source>
</evidence>
<dbReference type="InterPro" id="IPR050188">
    <property type="entry name" value="RluA_PseudoU_synthase"/>
</dbReference>
<dbReference type="GO" id="GO:0003723">
    <property type="term" value="F:RNA binding"/>
    <property type="evidence" value="ECO:0007669"/>
    <property type="project" value="InterPro"/>
</dbReference>
<dbReference type="InterPro" id="IPR006145">
    <property type="entry name" value="PsdUridine_synth_RsuA/RluA"/>
</dbReference>
<proteinExistence type="predicted"/>
<dbReference type="InterPro" id="IPR020103">
    <property type="entry name" value="PsdUridine_synth_cat_dom_sf"/>
</dbReference>
<dbReference type="GO" id="GO:0001522">
    <property type="term" value="P:pseudouridine synthesis"/>
    <property type="evidence" value="ECO:0007669"/>
    <property type="project" value="InterPro"/>
</dbReference>
<name>A0A381NYL6_9ZZZZ</name>
<organism evidence="2">
    <name type="scientific">marine metagenome</name>
    <dbReference type="NCBI Taxonomy" id="408172"/>
    <lineage>
        <taxon>unclassified sequences</taxon>
        <taxon>metagenomes</taxon>
        <taxon>ecological metagenomes</taxon>
    </lineage>
</organism>
<reference evidence="2" key="1">
    <citation type="submission" date="2018-05" db="EMBL/GenBank/DDBJ databases">
        <authorList>
            <person name="Lanie J.A."/>
            <person name="Ng W.-L."/>
            <person name="Kazmierczak K.M."/>
            <person name="Andrzejewski T.M."/>
            <person name="Davidsen T.M."/>
            <person name="Wayne K.J."/>
            <person name="Tettelin H."/>
            <person name="Glass J.I."/>
            <person name="Rusch D."/>
            <person name="Podicherti R."/>
            <person name="Tsui H.-C.T."/>
            <person name="Winkler M.E."/>
        </authorList>
    </citation>
    <scope>NUCLEOTIDE SEQUENCE</scope>
</reference>
<gene>
    <name evidence="2" type="ORF">METZ01_LOCUS12321</name>
</gene>
<dbReference type="InterPro" id="IPR006224">
    <property type="entry name" value="PsdUridine_synth_RluA-like_CS"/>
</dbReference>
<dbReference type="SUPFAM" id="SSF55120">
    <property type="entry name" value="Pseudouridine synthase"/>
    <property type="match status" value="1"/>
</dbReference>
<dbReference type="CDD" id="cd02869">
    <property type="entry name" value="PseudoU_synth_RluA_like"/>
    <property type="match status" value="1"/>
</dbReference>